<gene>
    <name evidence="8" type="primary">gldF</name>
    <name evidence="8" type="ORF">CRP01_00475</name>
</gene>
<keyword evidence="5 6" id="KW-0472">Membrane</keyword>
<feature type="transmembrane region" description="Helical" evidence="6">
    <location>
        <begin position="94"/>
        <end position="118"/>
    </location>
</feature>
<evidence type="ECO:0000256" key="1">
    <source>
        <dbReference type="ARBA" id="ARBA00004651"/>
    </source>
</evidence>
<keyword evidence="2" id="KW-1003">Cell membrane</keyword>
<accession>A0A2D0NIV0</accession>
<evidence type="ECO:0000256" key="5">
    <source>
        <dbReference type="ARBA" id="ARBA00023136"/>
    </source>
</evidence>
<name>A0A2D0NIV0_FLAN2</name>
<dbReference type="PANTHER" id="PTHR30294">
    <property type="entry name" value="MEMBRANE COMPONENT OF ABC TRANSPORTER YHHJ-RELATED"/>
    <property type="match status" value="1"/>
</dbReference>
<evidence type="ECO:0000313" key="9">
    <source>
        <dbReference type="Proteomes" id="UP000223913"/>
    </source>
</evidence>
<feature type="transmembrane region" description="Helical" evidence="6">
    <location>
        <begin position="12"/>
        <end position="36"/>
    </location>
</feature>
<comment type="subcellular location">
    <subcellularLocation>
        <location evidence="1">Cell membrane</location>
        <topology evidence="1">Multi-pass membrane protein</topology>
    </subcellularLocation>
</comment>
<comment type="caution">
    <text evidence="8">The sequence shown here is derived from an EMBL/GenBank/DDBJ whole genome shotgun (WGS) entry which is preliminary data.</text>
</comment>
<dbReference type="GO" id="GO:0005886">
    <property type="term" value="C:plasma membrane"/>
    <property type="evidence" value="ECO:0007669"/>
    <property type="project" value="UniProtKB-SubCell"/>
</dbReference>
<proteinExistence type="predicted"/>
<dbReference type="InterPro" id="IPR013525">
    <property type="entry name" value="ABC2_TM"/>
</dbReference>
<dbReference type="EMBL" id="PDUD01000001">
    <property type="protein sequence ID" value="PHN08421.1"/>
    <property type="molecule type" value="Genomic_DNA"/>
</dbReference>
<dbReference type="InterPro" id="IPR019860">
    <property type="entry name" value="Motility-assoc_ABC_perm_GldF"/>
</dbReference>
<dbReference type="Proteomes" id="UP000223913">
    <property type="component" value="Unassembled WGS sequence"/>
</dbReference>
<evidence type="ECO:0000256" key="3">
    <source>
        <dbReference type="ARBA" id="ARBA00022692"/>
    </source>
</evidence>
<feature type="transmembrane region" description="Helical" evidence="6">
    <location>
        <begin position="220"/>
        <end position="239"/>
    </location>
</feature>
<evidence type="ECO:0000313" key="8">
    <source>
        <dbReference type="EMBL" id="PHN08421.1"/>
    </source>
</evidence>
<evidence type="ECO:0000256" key="6">
    <source>
        <dbReference type="SAM" id="Phobius"/>
    </source>
</evidence>
<dbReference type="OrthoDB" id="9794512at2"/>
<keyword evidence="9" id="KW-1185">Reference proteome</keyword>
<feature type="transmembrane region" description="Helical" evidence="6">
    <location>
        <begin position="138"/>
        <end position="157"/>
    </location>
</feature>
<protein>
    <submittedName>
        <fullName evidence="8">Gliding motility-associated ABC transporter permease subunit GldF</fullName>
    </submittedName>
</protein>
<dbReference type="InterPro" id="IPR051449">
    <property type="entry name" value="ABC-2_transporter_component"/>
</dbReference>
<dbReference type="RefSeq" id="WP_099148013.1">
    <property type="nucleotide sequence ID" value="NZ_PDUD01000001.1"/>
</dbReference>
<reference evidence="8 9" key="1">
    <citation type="submission" date="2017-10" db="EMBL/GenBank/DDBJ databases">
        <title>The draft genome sequence of Lewinella nigricans NBRC 102662.</title>
        <authorList>
            <person name="Wang K."/>
        </authorList>
    </citation>
    <scope>NUCLEOTIDE SEQUENCE [LARGE SCALE GENOMIC DNA]</scope>
    <source>
        <strain evidence="8 9">NBRC 102662</strain>
    </source>
</reference>
<dbReference type="Pfam" id="PF12698">
    <property type="entry name" value="ABC2_membrane_3"/>
    <property type="match status" value="1"/>
</dbReference>
<evidence type="ECO:0000256" key="4">
    <source>
        <dbReference type="ARBA" id="ARBA00022989"/>
    </source>
</evidence>
<keyword evidence="4 6" id="KW-1133">Transmembrane helix</keyword>
<keyword evidence="3 6" id="KW-0812">Transmembrane</keyword>
<evidence type="ECO:0000256" key="2">
    <source>
        <dbReference type="ARBA" id="ARBA00022475"/>
    </source>
</evidence>
<evidence type="ECO:0000259" key="7">
    <source>
        <dbReference type="Pfam" id="PF12698"/>
    </source>
</evidence>
<feature type="transmembrane region" description="Helical" evidence="6">
    <location>
        <begin position="164"/>
        <end position="184"/>
    </location>
</feature>
<organism evidence="8 9">
    <name type="scientific">Flavilitoribacter nigricans (strain ATCC 23147 / DSM 23189 / NBRC 102662 / NCIMB 1420 / SS-2)</name>
    <name type="common">Lewinella nigricans</name>
    <dbReference type="NCBI Taxonomy" id="1122177"/>
    <lineage>
        <taxon>Bacteria</taxon>
        <taxon>Pseudomonadati</taxon>
        <taxon>Bacteroidota</taxon>
        <taxon>Saprospiria</taxon>
        <taxon>Saprospirales</taxon>
        <taxon>Lewinellaceae</taxon>
        <taxon>Flavilitoribacter</taxon>
    </lineage>
</organism>
<dbReference type="AlphaFoldDB" id="A0A2D0NIV0"/>
<feature type="domain" description="ABC-2 type transporter transmembrane" evidence="7">
    <location>
        <begin position="44"/>
        <end position="183"/>
    </location>
</feature>
<dbReference type="NCBIfam" id="TIGR03518">
    <property type="entry name" value="ABC_perm_GldF"/>
    <property type="match status" value="1"/>
</dbReference>
<feature type="transmembrane region" description="Helical" evidence="6">
    <location>
        <begin position="52"/>
        <end position="73"/>
    </location>
</feature>
<sequence length="243" mass="27295">MTSIFWKEINTFFSSLIGYIVIGVFLIIMGLVLFIFPDTSLLEYNYASLDQLFLMAPLVFMFLIPAVTMRSFAEEQQNGTIELLTTRPLSDLSIVLGKFLACLILVVFALLPTLLYYLTVYRLGAPTGNLDSGAIAGSYFGLIFLAAIFVSIGIFASSLTSNQIVSFVLATFLCFILHYGFYYFSQLPVFFGRTDDIVQMMGIDYHYESISRGLVDTRDLVYFVSVTALFIAMTVVSIGRRKW</sequence>
<dbReference type="PANTHER" id="PTHR30294:SF29">
    <property type="entry name" value="MULTIDRUG ABC TRANSPORTER PERMEASE YBHS-RELATED"/>
    <property type="match status" value="1"/>
</dbReference>